<evidence type="ECO:0000313" key="3">
    <source>
        <dbReference type="WBParaSite" id="Minc3s00179g06895"/>
    </source>
</evidence>
<protein>
    <submittedName>
        <fullName evidence="3">Candidate secreted effector</fullName>
    </submittedName>
</protein>
<dbReference type="WBParaSite" id="Minc3s00179g06895">
    <property type="protein sequence ID" value="Minc3s00179g06895"/>
    <property type="gene ID" value="Minc3s00179g06895"/>
</dbReference>
<keyword evidence="2" id="KW-1185">Reference proteome</keyword>
<evidence type="ECO:0000256" key="1">
    <source>
        <dbReference type="SAM" id="Phobius"/>
    </source>
</evidence>
<keyword evidence="1" id="KW-0472">Membrane</keyword>
<accession>A0A914KZJ7</accession>
<name>A0A914KZJ7_MELIC</name>
<proteinExistence type="predicted"/>
<feature type="transmembrane region" description="Helical" evidence="1">
    <location>
        <begin position="75"/>
        <end position="93"/>
    </location>
</feature>
<reference evidence="3" key="1">
    <citation type="submission" date="2022-11" db="UniProtKB">
        <authorList>
            <consortium name="WormBaseParasite"/>
        </authorList>
    </citation>
    <scope>IDENTIFICATION</scope>
</reference>
<organism evidence="2 3">
    <name type="scientific">Meloidogyne incognita</name>
    <name type="common">Southern root-knot nematode worm</name>
    <name type="synonym">Oxyuris incognita</name>
    <dbReference type="NCBI Taxonomy" id="6306"/>
    <lineage>
        <taxon>Eukaryota</taxon>
        <taxon>Metazoa</taxon>
        <taxon>Ecdysozoa</taxon>
        <taxon>Nematoda</taxon>
        <taxon>Chromadorea</taxon>
        <taxon>Rhabditida</taxon>
        <taxon>Tylenchina</taxon>
        <taxon>Tylenchomorpha</taxon>
        <taxon>Tylenchoidea</taxon>
        <taxon>Meloidogynidae</taxon>
        <taxon>Meloidogyninae</taxon>
        <taxon>Meloidogyne</taxon>
        <taxon>Meloidogyne incognita group</taxon>
    </lineage>
</organism>
<keyword evidence="1" id="KW-1133">Transmembrane helix</keyword>
<dbReference type="AlphaFoldDB" id="A0A914KZJ7"/>
<evidence type="ECO:0000313" key="2">
    <source>
        <dbReference type="Proteomes" id="UP000887563"/>
    </source>
</evidence>
<dbReference type="Proteomes" id="UP000887563">
    <property type="component" value="Unplaced"/>
</dbReference>
<sequence>MFEITSCLKTSFLHIRLIQIKEYFLVNSLIQIHFVDDDLIFLLVKLLLFFCHVIPDRESNANYSHHHNNHNYHNPNIASFFGVLYFLYFSCWWSSISLLRTCRCCFSRCCNCS</sequence>
<keyword evidence="1" id="KW-0812">Transmembrane</keyword>